<dbReference type="EMBL" id="BMIB01000004">
    <property type="protein sequence ID" value="GGH76367.1"/>
    <property type="molecule type" value="Genomic_DNA"/>
</dbReference>
<gene>
    <name evidence="2" type="ORF">GCM10011379_41100</name>
</gene>
<comment type="caution">
    <text evidence="2">The sequence shown here is derived from an EMBL/GenBank/DDBJ whole genome shotgun (WGS) entry which is preliminary data.</text>
</comment>
<reference evidence="2" key="2">
    <citation type="submission" date="2020-09" db="EMBL/GenBank/DDBJ databases">
        <authorList>
            <person name="Sun Q."/>
            <person name="Zhou Y."/>
        </authorList>
    </citation>
    <scope>NUCLEOTIDE SEQUENCE</scope>
    <source>
        <strain evidence="2">CGMCC 1.15290</strain>
    </source>
</reference>
<keyword evidence="1" id="KW-1133">Transmembrane helix</keyword>
<organism evidence="2 3">
    <name type="scientific">Filimonas zeae</name>
    <dbReference type="NCBI Taxonomy" id="1737353"/>
    <lineage>
        <taxon>Bacteria</taxon>
        <taxon>Pseudomonadati</taxon>
        <taxon>Bacteroidota</taxon>
        <taxon>Chitinophagia</taxon>
        <taxon>Chitinophagales</taxon>
        <taxon>Chitinophagaceae</taxon>
        <taxon>Filimonas</taxon>
    </lineage>
</organism>
<dbReference type="RefSeq" id="WP_188955863.1">
    <property type="nucleotide sequence ID" value="NZ_BMIB01000004.1"/>
</dbReference>
<accession>A0A917J4E1</accession>
<dbReference type="AlphaFoldDB" id="A0A917J4E1"/>
<proteinExistence type="predicted"/>
<reference evidence="2" key="1">
    <citation type="journal article" date="2014" name="Int. J. Syst. Evol. Microbiol.">
        <title>Complete genome sequence of Corynebacterium casei LMG S-19264T (=DSM 44701T), isolated from a smear-ripened cheese.</title>
        <authorList>
            <consortium name="US DOE Joint Genome Institute (JGI-PGF)"/>
            <person name="Walter F."/>
            <person name="Albersmeier A."/>
            <person name="Kalinowski J."/>
            <person name="Ruckert C."/>
        </authorList>
    </citation>
    <scope>NUCLEOTIDE SEQUENCE</scope>
    <source>
        <strain evidence="2">CGMCC 1.15290</strain>
    </source>
</reference>
<evidence type="ECO:0000313" key="3">
    <source>
        <dbReference type="Proteomes" id="UP000627292"/>
    </source>
</evidence>
<name>A0A917J4E1_9BACT</name>
<evidence type="ECO:0000313" key="2">
    <source>
        <dbReference type="EMBL" id="GGH76367.1"/>
    </source>
</evidence>
<feature type="transmembrane region" description="Helical" evidence="1">
    <location>
        <begin position="20"/>
        <end position="41"/>
    </location>
</feature>
<keyword evidence="1" id="KW-0812">Transmembrane</keyword>
<feature type="transmembrane region" description="Helical" evidence="1">
    <location>
        <begin position="53"/>
        <end position="71"/>
    </location>
</feature>
<keyword evidence="3" id="KW-1185">Reference proteome</keyword>
<keyword evidence="1" id="KW-0472">Membrane</keyword>
<dbReference type="Proteomes" id="UP000627292">
    <property type="component" value="Unassembled WGS sequence"/>
</dbReference>
<protein>
    <submittedName>
        <fullName evidence="2">Uncharacterized protein</fullName>
    </submittedName>
</protein>
<sequence length="78" mass="9089">MENELRHRQEKKGYASMRVVYDITMSILILGMGALMLLGTTLKITQISSLDPLMRYMFAGICFLYGGFRLYRGIRRDY</sequence>
<evidence type="ECO:0000256" key="1">
    <source>
        <dbReference type="SAM" id="Phobius"/>
    </source>
</evidence>